<feature type="region of interest" description="Disordered" evidence="6">
    <location>
        <begin position="83"/>
        <end position="122"/>
    </location>
</feature>
<dbReference type="Proteomes" id="UP000694546">
    <property type="component" value="Chromosome 12"/>
</dbReference>
<dbReference type="PROSITE" id="PS50217">
    <property type="entry name" value="BZIP"/>
    <property type="match status" value="1"/>
</dbReference>
<protein>
    <submittedName>
        <fullName evidence="8">Si:dkey-172o19.2</fullName>
    </submittedName>
</protein>
<dbReference type="SUPFAM" id="SSF57959">
    <property type="entry name" value="Leucine zipper domain"/>
    <property type="match status" value="1"/>
</dbReference>
<feature type="region of interest" description="Disordered" evidence="6">
    <location>
        <begin position="218"/>
        <end position="296"/>
    </location>
</feature>
<feature type="compositionally biased region" description="Low complexity" evidence="6">
    <location>
        <begin position="1"/>
        <end position="43"/>
    </location>
</feature>
<dbReference type="InterPro" id="IPR047106">
    <property type="entry name" value="NFIL3-like_bZIP"/>
</dbReference>
<sequence length="356" mass="37994">MSSSGPGDSSCPSSCFDPSSASSYPPSSTSSYPPSSTSSVESSGGEEDGSVSPAVRLLYPAPRPSALASHLLRVPLRSCPRHSGHAVALRRKREMTPAEKKDTSYWDKRQKNNEAARRSREKRRLNDLMMEGELLSLSDENAQLRAEMLALQYSFSLGARGPHAAAGSVPAGMCLPPRPPAPYLYPVSTLLQAGGRWGRGGRDAFVLGRGQQDMAAYPLGHGWPPLSADGAPAQEPGEPPKSQGGFKQELLPFHPFACTPSPGKGEPGSPTGQTGDKRAEALPQPQGPSTHHVPASTLLPVPAFSSAPASVMRPESWLMPPLHHTAWQNQPMVPWGSGYLSHPGLYPRLPLYMALE</sequence>
<dbReference type="AlphaFoldDB" id="A0A8C5CI40"/>
<name>A0A8C5CI40_GADMO</name>
<feature type="domain" description="BZIP" evidence="7">
    <location>
        <begin position="102"/>
        <end position="152"/>
    </location>
</feature>
<dbReference type="GO" id="GO:0007623">
    <property type="term" value="P:circadian rhythm"/>
    <property type="evidence" value="ECO:0007669"/>
    <property type="project" value="TreeGrafter"/>
</dbReference>
<evidence type="ECO:0000313" key="9">
    <source>
        <dbReference type="Proteomes" id="UP000694546"/>
    </source>
</evidence>
<evidence type="ECO:0000256" key="2">
    <source>
        <dbReference type="ARBA" id="ARBA00023015"/>
    </source>
</evidence>
<dbReference type="PROSITE" id="PS00036">
    <property type="entry name" value="BZIP_BASIC"/>
    <property type="match status" value="1"/>
</dbReference>
<dbReference type="PANTHER" id="PTHR15284:SF6">
    <property type="entry name" value="HYPOTHETICAL LOC799271-RELATED"/>
    <property type="match status" value="1"/>
</dbReference>
<evidence type="ECO:0000256" key="4">
    <source>
        <dbReference type="ARBA" id="ARBA00023163"/>
    </source>
</evidence>
<dbReference type="Ensembl" id="ENSGMOT00000063713.1">
    <property type="protein sequence ID" value="ENSGMOP00000061819.1"/>
    <property type="gene ID" value="ENSGMOG00000034546.1"/>
</dbReference>
<keyword evidence="9" id="KW-1185">Reference proteome</keyword>
<organism evidence="8 9">
    <name type="scientific">Gadus morhua</name>
    <name type="common">Atlantic cod</name>
    <dbReference type="NCBI Taxonomy" id="8049"/>
    <lineage>
        <taxon>Eukaryota</taxon>
        <taxon>Metazoa</taxon>
        <taxon>Chordata</taxon>
        <taxon>Craniata</taxon>
        <taxon>Vertebrata</taxon>
        <taxon>Euteleostomi</taxon>
        <taxon>Actinopterygii</taxon>
        <taxon>Neopterygii</taxon>
        <taxon>Teleostei</taxon>
        <taxon>Neoteleostei</taxon>
        <taxon>Acanthomorphata</taxon>
        <taxon>Zeiogadaria</taxon>
        <taxon>Gadariae</taxon>
        <taxon>Gadiformes</taxon>
        <taxon>Gadoidei</taxon>
        <taxon>Gadidae</taxon>
        <taxon>Gadus</taxon>
    </lineage>
</organism>
<keyword evidence="2" id="KW-0805">Transcription regulation</keyword>
<reference evidence="8" key="1">
    <citation type="submission" date="2025-08" db="UniProtKB">
        <authorList>
            <consortium name="Ensembl"/>
        </authorList>
    </citation>
    <scope>IDENTIFICATION</scope>
</reference>
<proteinExistence type="inferred from homology"/>
<keyword evidence="4" id="KW-0804">Transcription</keyword>
<dbReference type="InterPro" id="IPR047229">
    <property type="entry name" value="NFIL3-like"/>
</dbReference>
<dbReference type="GO" id="GO:0003700">
    <property type="term" value="F:DNA-binding transcription factor activity"/>
    <property type="evidence" value="ECO:0007669"/>
    <property type="project" value="InterPro"/>
</dbReference>
<keyword evidence="5" id="KW-0539">Nucleus</keyword>
<accession>A0A8C5CI40</accession>
<dbReference type="InterPro" id="IPR004827">
    <property type="entry name" value="bZIP"/>
</dbReference>
<evidence type="ECO:0000256" key="5">
    <source>
        <dbReference type="ARBA" id="ARBA00023242"/>
    </source>
</evidence>
<feature type="region of interest" description="Disordered" evidence="6">
    <location>
        <begin position="1"/>
        <end position="57"/>
    </location>
</feature>
<comment type="similarity">
    <text evidence="1">Belongs to the bZIP family. NFIL3 subfamily.</text>
</comment>
<evidence type="ECO:0000259" key="7">
    <source>
        <dbReference type="PROSITE" id="PS50217"/>
    </source>
</evidence>
<reference evidence="8" key="2">
    <citation type="submission" date="2025-09" db="UniProtKB">
        <authorList>
            <consortium name="Ensembl"/>
        </authorList>
    </citation>
    <scope>IDENTIFICATION</scope>
</reference>
<evidence type="ECO:0000313" key="8">
    <source>
        <dbReference type="Ensembl" id="ENSGMOP00000061819.1"/>
    </source>
</evidence>
<dbReference type="GO" id="GO:0003677">
    <property type="term" value="F:DNA binding"/>
    <property type="evidence" value="ECO:0007669"/>
    <property type="project" value="UniProtKB-KW"/>
</dbReference>
<dbReference type="SMART" id="SM00338">
    <property type="entry name" value="BRLZ"/>
    <property type="match status" value="1"/>
</dbReference>
<keyword evidence="3" id="KW-0238">DNA-binding</keyword>
<dbReference type="PANTHER" id="PTHR15284">
    <property type="entry name" value="NUCLEAR FACTOR INTERLEUKIN-3-REGULATED PROTEIN"/>
    <property type="match status" value="1"/>
</dbReference>
<evidence type="ECO:0000256" key="6">
    <source>
        <dbReference type="SAM" id="MobiDB-lite"/>
    </source>
</evidence>
<dbReference type="Pfam" id="PF07716">
    <property type="entry name" value="bZIP_2"/>
    <property type="match status" value="1"/>
</dbReference>
<dbReference type="InterPro" id="IPR046347">
    <property type="entry name" value="bZIP_sf"/>
</dbReference>
<feature type="compositionally biased region" description="Basic and acidic residues" evidence="6">
    <location>
        <begin position="94"/>
        <end position="118"/>
    </location>
</feature>
<feature type="compositionally biased region" description="Basic residues" evidence="6">
    <location>
        <begin position="83"/>
        <end position="93"/>
    </location>
</feature>
<evidence type="ECO:0000256" key="3">
    <source>
        <dbReference type="ARBA" id="ARBA00023125"/>
    </source>
</evidence>
<dbReference type="Gene3D" id="1.20.5.170">
    <property type="match status" value="1"/>
</dbReference>
<dbReference type="GO" id="GO:0005634">
    <property type="term" value="C:nucleus"/>
    <property type="evidence" value="ECO:0007669"/>
    <property type="project" value="TreeGrafter"/>
</dbReference>
<dbReference type="GeneTree" id="ENSGT00940000164108"/>
<evidence type="ECO:0000256" key="1">
    <source>
        <dbReference type="ARBA" id="ARBA00006079"/>
    </source>
</evidence>
<dbReference type="CDD" id="cd14694">
    <property type="entry name" value="bZIP_NFIL3"/>
    <property type="match status" value="1"/>
</dbReference>